<keyword evidence="8" id="KW-1185">Reference proteome</keyword>
<comment type="similarity">
    <text evidence="1 4">Belongs to the universal ribosomal protein uS7 family.</text>
</comment>
<dbReference type="InterPro" id="IPR023798">
    <property type="entry name" value="Ribosomal_uS7_dom"/>
</dbReference>
<dbReference type="GO" id="GO:0015935">
    <property type="term" value="C:small ribosomal subunit"/>
    <property type="evidence" value="ECO:0007669"/>
    <property type="project" value="InterPro"/>
</dbReference>
<dbReference type="PROSITE" id="PS00052">
    <property type="entry name" value="RIBOSOMAL_S7"/>
    <property type="match status" value="1"/>
</dbReference>
<evidence type="ECO:0000259" key="5">
    <source>
        <dbReference type="Pfam" id="PF00177"/>
    </source>
</evidence>
<name>A0A8J6AWT9_9EUKA</name>
<dbReference type="InterPro" id="IPR000235">
    <property type="entry name" value="Ribosomal_uS7"/>
</dbReference>
<keyword evidence="2 4" id="KW-0689">Ribosomal protein</keyword>
<dbReference type="Pfam" id="PF00177">
    <property type="entry name" value="Ribosomal_S7"/>
    <property type="match status" value="1"/>
</dbReference>
<evidence type="ECO:0000313" key="8">
    <source>
        <dbReference type="Proteomes" id="UP000717585"/>
    </source>
</evidence>
<dbReference type="InterPro" id="IPR020606">
    <property type="entry name" value="Ribosomal_uS7_CS"/>
</dbReference>
<dbReference type="EMBL" id="JAHDYR010000066">
    <property type="protein sequence ID" value="KAG9390279.1"/>
    <property type="molecule type" value="Genomic_DNA"/>
</dbReference>
<feature type="domain" description="Small ribosomal subunit protein uS7" evidence="5">
    <location>
        <begin position="45"/>
        <end position="188"/>
    </location>
</feature>
<evidence type="ECO:0000256" key="2">
    <source>
        <dbReference type="ARBA" id="ARBA00022980"/>
    </source>
</evidence>
<dbReference type="GO" id="GO:0003735">
    <property type="term" value="F:structural constituent of ribosome"/>
    <property type="evidence" value="ECO:0007669"/>
    <property type="project" value="InterPro"/>
</dbReference>
<dbReference type="NCBIfam" id="NF003106">
    <property type="entry name" value="PRK04027.1"/>
    <property type="match status" value="1"/>
</dbReference>
<comment type="caution">
    <text evidence="7">The sequence shown here is derived from an EMBL/GenBank/DDBJ whole genome shotgun (WGS) entry which is preliminary data.</text>
</comment>
<dbReference type="Proteomes" id="UP000717585">
    <property type="component" value="Unassembled WGS sequence"/>
</dbReference>
<dbReference type="PIRSF" id="PIRSF002122">
    <property type="entry name" value="RPS7p_RPS7a_RPS5e_RPS7o"/>
    <property type="match status" value="1"/>
</dbReference>
<dbReference type="Gene3D" id="1.10.455.10">
    <property type="entry name" value="Ribosomal protein S7 domain"/>
    <property type="match status" value="1"/>
</dbReference>
<dbReference type="InterPro" id="IPR036823">
    <property type="entry name" value="Ribosomal_uS7_dom_sf"/>
</dbReference>
<accession>A0A8J6AWT9</accession>
<dbReference type="InterPro" id="IPR005716">
    <property type="entry name" value="Ribosomal_uS7_euk/arc"/>
</dbReference>
<sequence length="188" mass="21214">MESQLLFGKWSFEDIKCEDLSLEDYITITPLRVPHSAGRWSAKRFKKASCPIVERLTNSMMYHGRNTGKKMMAMKIVEHTFDLIHLFTGENPLQILVNAVQNCGAREDSTRIGRGGVARRQAVDVAPLRRVNQSLFLLSNGARNASFRNIKTIAECLCEELIAAANNDTKSYALKKKDELERVAVSNR</sequence>
<evidence type="ECO:0000256" key="3">
    <source>
        <dbReference type="ARBA" id="ARBA00023274"/>
    </source>
</evidence>
<dbReference type="AlphaFoldDB" id="A0A8J6AWT9"/>
<dbReference type="SUPFAM" id="SSF47973">
    <property type="entry name" value="Ribosomal protein S7"/>
    <property type="match status" value="1"/>
</dbReference>
<evidence type="ECO:0000313" key="6">
    <source>
        <dbReference type="EMBL" id="KAG9390279.1"/>
    </source>
</evidence>
<dbReference type="PANTHER" id="PTHR11205">
    <property type="entry name" value="RIBOSOMAL PROTEIN S7"/>
    <property type="match status" value="1"/>
</dbReference>
<protein>
    <submittedName>
        <fullName evidence="7">Ribosomal protein S5/S7</fullName>
    </submittedName>
</protein>
<dbReference type="NCBIfam" id="TIGR01028">
    <property type="entry name" value="uS7_euk_arch"/>
    <property type="match status" value="1"/>
</dbReference>
<dbReference type="OrthoDB" id="10264639at2759"/>
<reference evidence="7" key="1">
    <citation type="submission" date="2021-05" db="EMBL/GenBank/DDBJ databases">
        <title>A free-living protist that lacks canonical eukaryotic 1 DNA replication and segregation systems.</title>
        <authorList>
            <person name="Salas-Leiva D.E."/>
            <person name="Tromer E.C."/>
            <person name="Curtis B.A."/>
            <person name="Jerlstrom-Hultqvist J."/>
            <person name="Kolisko M."/>
            <person name="Yi Z."/>
            <person name="Salas-Leiva J.S."/>
            <person name="Gallot-Lavallee L."/>
            <person name="Kops G.J.P.L."/>
            <person name="Archibald J.M."/>
            <person name="Simpson A.G.B."/>
            <person name="Roger A.J."/>
        </authorList>
    </citation>
    <scope>NUCLEOTIDE SEQUENCE</scope>
    <source>
        <strain evidence="7">BICM</strain>
    </source>
</reference>
<dbReference type="GO" id="GO:0006412">
    <property type="term" value="P:translation"/>
    <property type="evidence" value="ECO:0007669"/>
    <property type="project" value="InterPro"/>
</dbReference>
<proteinExistence type="inferred from homology"/>
<evidence type="ECO:0000313" key="7">
    <source>
        <dbReference type="EMBL" id="KAG9390288.1"/>
    </source>
</evidence>
<gene>
    <name evidence="6" type="ORF">J8273_8319</name>
    <name evidence="7" type="ORF">J8273_8328</name>
</gene>
<dbReference type="CDD" id="cd14867">
    <property type="entry name" value="uS7_Eukaryote"/>
    <property type="match status" value="1"/>
</dbReference>
<dbReference type="FunFam" id="1.10.455.10:FF:000002">
    <property type="entry name" value="40S ribosomal protein S5"/>
    <property type="match status" value="1"/>
</dbReference>
<organism evidence="7 8">
    <name type="scientific">Carpediemonas membranifera</name>
    <dbReference type="NCBI Taxonomy" id="201153"/>
    <lineage>
        <taxon>Eukaryota</taxon>
        <taxon>Metamonada</taxon>
        <taxon>Carpediemonas-like organisms</taxon>
        <taxon>Carpediemonas</taxon>
    </lineage>
</organism>
<keyword evidence="3 4" id="KW-0687">Ribonucleoprotein</keyword>
<evidence type="ECO:0000256" key="1">
    <source>
        <dbReference type="ARBA" id="ARBA00007151"/>
    </source>
</evidence>
<dbReference type="EMBL" id="JAHDYR010000066">
    <property type="protein sequence ID" value="KAG9390288.1"/>
    <property type="molecule type" value="Genomic_DNA"/>
</dbReference>
<evidence type="ECO:0000256" key="4">
    <source>
        <dbReference type="RuleBase" id="RU003619"/>
    </source>
</evidence>
<dbReference type="GO" id="GO:0003723">
    <property type="term" value="F:RNA binding"/>
    <property type="evidence" value="ECO:0007669"/>
    <property type="project" value="InterPro"/>
</dbReference>